<feature type="chain" id="PRO_5006608721" evidence="1">
    <location>
        <begin position="19"/>
        <end position="172"/>
    </location>
</feature>
<reference evidence="2 3" key="1">
    <citation type="submission" date="2015-11" db="EMBL/GenBank/DDBJ databases">
        <authorList>
            <person name="Zhang Y."/>
            <person name="Guo Z."/>
        </authorList>
    </citation>
    <scope>NUCLEOTIDE SEQUENCE [LARGE SCALE GENOMIC DNA]</scope>
    <source>
        <strain evidence="2 3">ChDC F174</strain>
    </source>
</reference>
<dbReference type="EMBL" id="CP013331">
    <property type="protein sequence ID" value="ALQ40094.1"/>
    <property type="molecule type" value="Genomic_DNA"/>
</dbReference>
<feature type="signal peptide" evidence="1">
    <location>
        <begin position="1"/>
        <end position="18"/>
    </location>
</feature>
<proteinExistence type="predicted"/>
<dbReference type="PROSITE" id="PS51257">
    <property type="entry name" value="PROKAR_LIPOPROTEIN"/>
    <property type="match status" value="1"/>
</dbReference>
<accession>A0A0S2ZMK0</accession>
<dbReference type="AlphaFoldDB" id="A0A0S2ZMK0"/>
<sequence>MKKILLMLLLCMAIIACGKKEETKQEMAETTNITQEQDYGVPNPYEIVDTLEEASKIAGFDLSVPATYGDYKKQVIQAIEDDMIEVIYFEEESENEGLRIRKAKGNDDISGDYNEYKNVETVKVGDYDVTEKSDGKNIFVAIWTDGTYSYAIDVDRAELSKEDIESLISNIK</sequence>
<keyword evidence="1" id="KW-0732">Signal</keyword>
<gene>
    <name evidence="2" type="ORF">RN87_06060</name>
</gene>
<dbReference type="OrthoDB" id="7061752at2"/>
<evidence type="ECO:0000313" key="2">
    <source>
        <dbReference type="EMBL" id="ALQ40094.1"/>
    </source>
</evidence>
<evidence type="ECO:0000313" key="3">
    <source>
        <dbReference type="Proteomes" id="UP000063275"/>
    </source>
</evidence>
<dbReference type="RefSeq" id="WP_029492701.1">
    <property type="nucleotide sequence ID" value="NZ_ATKF01000017.1"/>
</dbReference>
<protein>
    <submittedName>
        <fullName evidence="2">D-tyrosyl-tRNA(Tyr) deacylase</fullName>
    </submittedName>
</protein>
<name>A0A0S2ZMK0_9FUSO</name>
<dbReference type="Proteomes" id="UP000063275">
    <property type="component" value="Chromosome"/>
</dbReference>
<organism evidence="2">
    <name type="scientific">Fusobacterium hwasookii ChDC F174</name>
    <dbReference type="NCBI Taxonomy" id="1307442"/>
    <lineage>
        <taxon>Bacteria</taxon>
        <taxon>Fusobacteriati</taxon>
        <taxon>Fusobacteriota</taxon>
        <taxon>Fusobacteriia</taxon>
        <taxon>Fusobacteriales</taxon>
        <taxon>Fusobacteriaceae</taxon>
        <taxon>Fusobacterium</taxon>
    </lineage>
</organism>
<evidence type="ECO:0000256" key="1">
    <source>
        <dbReference type="SAM" id="SignalP"/>
    </source>
</evidence>
<dbReference type="KEGG" id="fhw:RN87_06060"/>